<proteinExistence type="predicted"/>
<keyword evidence="3" id="KW-1185">Reference proteome</keyword>
<dbReference type="AlphaFoldDB" id="A0A803MKQ9"/>
<protein>
    <submittedName>
        <fullName evidence="2">Uncharacterized protein</fullName>
    </submittedName>
</protein>
<reference evidence="2" key="1">
    <citation type="journal article" date="2017" name="Nature">
        <title>The genome of Chenopodium quinoa.</title>
        <authorList>
            <person name="Jarvis D.E."/>
            <person name="Ho Y.S."/>
            <person name="Lightfoot D.J."/>
            <person name="Schmoeckel S.M."/>
            <person name="Li B."/>
            <person name="Borm T.J.A."/>
            <person name="Ohyanagi H."/>
            <person name="Mineta K."/>
            <person name="Michell C.T."/>
            <person name="Saber N."/>
            <person name="Kharbatia N.M."/>
            <person name="Rupper R.R."/>
            <person name="Sharp A.R."/>
            <person name="Dally N."/>
            <person name="Boughton B.A."/>
            <person name="Woo Y.H."/>
            <person name="Gao G."/>
            <person name="Schijlen E.G.W.M."/>
            <person name="Guo X."/>
            <person name="Momin A.A."/>
            <person name="Negrao S."/>
            <person name="Al-Babili S."/>
            <person name="Gehring C."/>
            <person name="Roessner U."/>
            <person name="Jung C."/>
            <person name="Murphy K."/>
            <person name="Arold S.T."/>
            <person name="Gojobori T."/>
            <person name="van der Linden C.G."/>
            <person name="van Loo E.N."/>
            <person name="Jellen E.N."/>
            <person name="Maughan P.J."/>
            <person name="Tester M."/>
        </authorList>
    </citation>
    <scope>NUCLEOTIDE SEQUENCE [LARGE SCALE GENOMIC DNA]</scope>
    <source>
        <strain evidence="2">cv. PI 614886</strain>
    </source>
</reference>
<feature type="compositionally biased region" description="Polar residues" evidence="1">
    <location>
        <begin position="160"/>
        <end position="169"/>
    </location>
</feature>
<feature type="region of interest" description="Disordered" evidence="1">
    <location>
        <begin position="56"/>
        <end position="108"/>
    </location>
</feature>
<dbReference type="Gramene" id="AUR62031400-RA">
    <property type="protein sequence ID" value="AUR62031400-RA:cds"/>
    <property type="gene ID" value="AUR62031400"/>
</dbReference>
<evidence type="ECO:0000256" key="1">
    <source>
        <dbReference type="SAM" id="MobiDB-lite"/>
    </source>
</evidence>
<dbReference type="EnsemblPlants" id="AUR62031400-RA">
    <property type="protein sequence ID" value="AUR62031400-RA:cds"/>
    <property type="gene ID" value="AUR62031400"/>
</dbReference>
<sequence>MHIGDRNKIFYLSYEGVHEVCPLCGYKDHTLKACPKKPTPFLALIVAHLKASRLDHQGDQTPLPHSDWIHVKPQRRARPRYNNTVYSPTPNPNNPNQSPSSSNHGELANVPISNTFATLGVIHHNPKINFDVDMTFSSPSGDTTKSENSKRRKRDDGDVGSSNSAMNYD</sequence>
<reference evidence="2" key="2">
    <citation type="submission" date="2021-03" db="UniProtKB">
        <authorList>
            <consortium name="EnsemblPlants"/>
        </authorList>
    </citation>
    <scope>IDENTIFICATION</scope>
</reference>
<name>A0A803MKQ9_CHEQI</name>
<organism evidence="2 3">
    <name type="scientific">Chenopodium quinoa</name>
    <name type="common">Quinoa</name>
    <dbReference type="NCBI Taxonomy" id="63459"/>
    <lineage>
        <taxon>Eukaryota</taxon>
        <taxon>Viridiplantae</taxon>
        <taxon>Streptophyta</taxon>
        <taxon>Embryophyta</taxon>
        <taxon>Tracheophyta</taxon>
        <taxon>Spermatophyta</taxon>
        <taxon>Magnoliopsida</taxon>
        <taxon>eudicotyledons</taxon>
        <taxon>Gunneridae</taxon>
        <taxon>Pentapetalae</taxon>
        <taxon>Caryophyllales</taxon>
        <taxon>Chenopodiaceae</taxon>
        <taxon>Chenopodioideae</taxon>
        <taxon>Atripliceae</taxon>
        <taxon>Chenopodium</taxon>
    </lineage>
</organism>
<accession>A0A803MKQ9</accession>
<feature type="compositionally biased region" description="Low complexity" evidence="1">
    <location>
        <begin position="94"/>
        <end position="103"/>
    </location>
</feature>
<feature type="region of interest" description="Disordered" evidence="1">
    <location>
        <begin position="132"/>
        <end position="169"/>
    </location>
</feature>
<dbReference type="Proteomes" id="UP000596660">
    <property type="component" value="Unplaced"/>
</dbReference>
<feature type="compositionally biased region" description="Basic and acidic residues" evidence="1">
    <location>
        <begin position="144"/>
        <end position="157"/>
    </location>
</feature>
<evidence type="ECO:0000313" key="3">
    <source>
        <dbReference type="Proteomes" id="UP000596660"/>
    </source>
</evidence>
<evidence type="ECO:0000313" key="2">
    <source>
        <dbReference type="EnsemblPlants" id="AUR62031400-RA:cds"/>
    </source>
</evidence>